<dbReference type="Proteomes" id="UP000679284">
    <property type="component" value="Plasmid unnamed3"/>
</dbReference>
<feature type="binding site" evidence="7">
    <location>
        <position position="242"/>
    </location>
    <ligand>
        <name>substrate</name>
    </ligand>
</feature>
<dbReference type="SUPFAM" id="SSF51556">
    <property type="entry name" value="Metallo-dependent hydrolases"/>
    <property type="match status" value="1"/>
</dbReference>
<evidence type="ECO:0000256" key="3">
    <source>
        <dbReference type="ARBA" id="ARBA00022801"/>
    </source>
</evidence>
<comment type="cofactor">
    <cofactor evidence="8">
        <name>a divalent metal cation</name>
        <dbReference type="ChEBI" id="CHEBI:60240"/>
    </cofactor>
    <text evidence="8">Binds 1 divalent metal cation per subunit.</text>
</comment>
<feature type="binding site" evidence="8">
    <location>
        <position position="208"/>
    </location>
    <ligand>
        <name>Zn(2+)</name>
        <dbReference type="ChEBI" id="CHEBI:29105"/>
    </ligand>
</feature>
<evidence type="ECO:0000313" key="11">
    <source>
        <dbReference type="Proteomes" id="UP000679284"/>
    </source>
</evidence>
<dbReference type="PANTHER" id="PTHR11113:SF14">
    <property type="entry name" value="N-ACETYLGLUCOSAMINE-6-PHOSPHATE DEACETYLASE"/>
    <property type="match status" value="1"/>
</dbReference>
<proteinExistence type="inferred from homology"/>
<feature type="active site" description="Proton donor/acceptor" evidence="6">
    <location>
        <position position="266"/>
    </location>
</feature>
<dbReference type="InterPro" id="IPR032466">
    <property type="entry name" value="Metal_Hydrolase"/>
</dbReference>
<feature type="binding site" evidence="7">
    <location>
        <position position="132"/>
    </location>
    <ligand>
        <name>substrate</name>
    </ligand>
</feature>
<feature type="binding site" evidence="7">
    <location>
        <begin position="298"/>
        <end position="300"/>
    </location>
    <ligand>
        <name>substrate</name>
    </ligand>
</feature>
<evidence type="ECO:0000256" key="4">
    <source>
        <dbReference type="ARBA" id="ARBA00023277"/>
    </source>
</evidence>
<dbReference type="PANTHER" id="PTHR11113">
    <property type="entry name" value="N-ACETYLGLUCOSAMINE-6-PHOSPHATE DEACETYLASE"/>
    <property type="match status" value="1"/>
</dbReference>
<evidence type="ECO:0000313" key="10">
    <source>
        <dbReference type="EMBL" id="QUS37267.1"/>
    </source>
</evidence>
<evidence type="ECO:0000259" key="9">
    <source>
        <dbReference type="Pfam" id="PF01979"/>
    </source>
</evidence>
<comment type="similarity">
    <text evidence="1 5">Belongs to the metallo-dependent hydrolases superfamily. NagA family.</text>
</comment>
<accession>A0A8J8MVM8</accession>
<dbReference type="GO" id="GO:0008448">
    <property type="term" value="F:N-acetylglucosamine-6-phosphate deacetylase activity"/>
    <property type="evidence" value="ECO:0007669"/>
    <property type="project" value="InterPro"/>
</dbReference>
<dbReference type="GO" id="GO:0046872">
    <property type="term" value="F:metal ion binding"/>
    <property type="evidence" value="ECO:0007669"/>
    <property type="project" value="UniProtKB-KW"/>
</dbReference>
<dbReference type="KEGG" id="fap:GR316_12850"/>
<evidence type="ECO:0000256" key="6">
    <source>
        <dbReference type="PIRSR" id="PIRSR038994-1"/>
    </source>
</evidence>
<sequence>MIDGTIAAAHLWSGGRLLPDREITVKDGRVWSVRPGTTGAFRAHLVSVPFTDLQVNGGGGVMLNSDPTPEGVRRIAAAHRRLGTGDILPTVITDRPEVTEAAAHAVAAVAGESGVIGLHIEGPHLSPARRGTHRAEDIRPLDRRMVDLVAGLRARNLRVMITLAPERADPALLAELVASGAVVSAGHSSATAAEARAAFARGIGCVTHLYNAMDPMTSREPGLLGVAITSDVAIGLICDGVHVAWEMLRLAMDAHPPGAPIFAVSDAMATVGGPDHFTLYGRRIDLRDGRLVNGEGALAGAHIDLRQTLANLCTHVGLPLERALPMVTDAPRRVMGLPPRRIEEGTASSDMILMDDAFRIIPAHP</sequence>
<keyword evidence="2 8" id="KW-0479">Metal-binding</keyword>
<dbReference type="Gene3D" id="3.20.20.140">
    <property type="entry name" value="Metal-dependent hydrolases"/>
    <property type="match status" value="1"/>
</dbReference>
<feature type="binding site" evidence="8">
    <location>
        <position position="121"/>
    </location>
    <ligand>
        <name>Zn(2+)</name>
        <dbReference type="ChEBI" id="CHEBI:29105"/>
    </ligand>
</feature>
<evidence type="ECO:0000256" key="2">
    <source>
        <dbReference type="ARBA" id="ARBA00022723"/>
    </source>
</evidence>
<keyword evidence="4 5" id="KW-0119">Carbohydrate metabolism</keyword>
<protein>
    <submittedName>
        <fullName evidence="10">Amidohydrolase family protein</fullName>
    </submittedName>
</protein>
<dbReference type="InterPro" id="IPR011059">
    <property type="entry name" value="Metal-dep_hydrolase_composite"/>
</dbReference>
<dbReference type="Pfam" id="PF01979">
    <property type="entry name" value="Amidohydro_1"/>
    <property type="match status" value="1"/>
</dbReference>
<feature type="binding site" evidence="7">
    <location>
        <begin position="211"/>
        <end position="212"/>
    </location>
    <ligand>
        <name>substrate</name>
    </ligand>
</feature>
<dbReference type="InterPro" id="IPR003764">
    <property type="entry name" value="GlcNAc_6-P_deAcase"/>
</dbReference>
<feature type="domain" description="Amidohydrolase-related" evidence="9">
    <location>
        <begin position="50"/>
        <end position="338"/>
    </location>
</feature>
<dbReference type="Gene3D" id="2.30.40.10">
    <property type="entry name" value="Urease, subunit C, domain 1"/>
    <property type="match status" value="1"/>
</dbReference>
<dbReference type="AlphaFoldDB" id="A0A8J8MVM8"/>
<name>A0A8J8MVM8_9RHOB</name>
<dbReference type="RefSeq" id="WP_211785529.1">
    <property type="nucleotide sequence ID" value="NZ_CP047292.1"/>
</dbReference>
<geneLocation type="plasmid" evidence="10 11">
    <name>unnamed3</name>
</geneLocation>
<evidence type="ECO:0000256" key="5">
    <source>
        <dbReference type="PIRNR" id="PIRNR038994"/>
    </source>
</evidence>
<keyword evidence="3 5" id="KW-0378">Hydrolase</keyword>
<keyword evidence="10" id="KW-0614">Plasmid</keyword>
<dbReference type="GO" id="GO:0006046">
    <property type="term" value="P:N-acetylglucosamine catabolic process"/>
    <property type="evidence" value="ECO:0007669"/>
    <property type="project" value="TreeGrafter"/>
</dbReference>
<evidence type="ECO:0000256" key="1">
    <source>
        <dbReference type="ARBA" id="ARBA00010716"/>
    </source>
</evidence>
<keyword evidence="11" id="KW-1185">Reference proteome</keyword>
<gene>
    <name evidence="10" type="ORF">GR316_12850</name>
</gene>
<dbReference type="InterPro" id="IPR006680">
    <property type="entry name" value="Amidohydro-rel"/>
</dbReference>
<evidence type="ECO:0000256" key="8">
    <source>
        <dbReference type="PIRSR" id="PIRSR038994-3"/>
    </source>
</evidence>
<feature type="binding site" evidence="7">
    <location>
        <position position="219"/>
    </location>
    <ligand>
        <name>substrate</name>
    </ligand>
</feature>
<feature type="binding site" evidence="8">
    <location>
        <position position="187"/>
    </location>
    <ligand>
        <name>Zn(2+)</name>
        <dbReference type="ChEBI" id="CHEBI:29105"/>
    </ligand>
</feature>
<reference evidence="10" key="1">
    <citation type="submission" date="2020-01" db="EMBL/GenBank/DDBJ databases">
        <authorList>
            <person name="Yang Y."/>
            <person name="Kwon Y.M."/>
        </authorList>
    </citation>
    <scope>NUCLEOTIDE SEQUENCE</scope>
    <source>
        <strain evidence="10">PG104</strain>
        <plasmid evidence="10">unnamed3</plasmid>
    </source>
</reference>
<dbReference type="EMBL" id="CP047292">
    <property type="protein sequence ID" value="QUS37267.1"/>
    <property type="molecule type" value="Genomic_DNA"/>
</dbReference>
<evidence type="ECO:0000256" key="7">
    <source>
        <dbReference type="PIRSR" id="PIRSR038994-2"/>
    </source>
</evidence>
<organism evidence="10 11">
    <name type="scientific">Falsirhodobacter algicola</name>
    <dbReference type="NCBI Taxonomy" id="2692330"/>
    <lineage>
        <taxon>Bacteria</taxon>
        <taxon>Pseudomonadati</taxon>
        <taxon>Pseudomonadota</taxon>
        <taxon>Alphaproteobacteria</taxon>
        <taxon>Rhodobacterales</taxon>
        <taxon>Paracoccaceae</taxon>
        <taxon>Falsirhodobacter</taxon>
    </lineage>
</organism>
<dbReference type="PIRSF" id="PIRSF038994">
    <property type="entry name" value="NagA"/>
    <property type="match status" value="1"/>
</dbReference>